<proteinExistence type="predicted"/>
<name>A0A6A9QMJ4_SULME</name>
<organism evidence="1 2">
    <name type="scientific">Sulfuracidifex metallicus DSM 6482 = JCM 9184</name>
    <dbReference type="NCBI Taxonomy" id="523847"/>
    <lineage>
        <taxon>Archaea</taxon>
        <taxon>Thermoproteota</taxon>
        <taxon>Thermoprotei</taxon>
        <taxon>Sulfolobales</taxon>
        <taxon>Sulfolobaceae</taxon>
        <taxon>Sulfuracidifex</taxon>
    </lineage>
</organism>
<evidence type="ECO:0000313" key="1">
    <source>
        <dbReference type="EMBL" id="MUN28938.1"/>
    </source>
</evidence>
<dbReference type="AlphaFoldDB" id="A0A6A9QMJ4"/>
<dbReference type="Gene3D" id="3.40.50.150">
    <property type="entry name" value="Vaccinia Virus protein VP39"/>
    <property type="match status" value="1"/>
</dbReference>
<dbReference type="NCBIfam" id="TIGR01444">
    <property type="entry name" value="fkbM_fam"/>
    <property type="match status" value="1"/>
</dbReference>
<comment type="caution">
    <text evidence="1">The sequence shown here is derived from an EMBL/GenBank/DDBJ whole genome shotgun (WGS) entry which is preliminary data.</text>
</comment>
<dbReference type="InterPro" id="IPR006342">
    <property type="entry name" value="FkbM_mtfrase"/>
</dbReference>
<sequence>MKKYSSDQILLCKDICIYLRTLKGADILHLYEIFEERAYGDSFKGTIIDVGASNADSSIYFAINGAERVISLEHFPESYELGKINVSINKLQNKIELLPFALSERDDKIPIFIYLHHQAFYPLKEIEYLQHIFWVHTL</sequence>
<dbReference type="SUPFAM" id="SSF53335">
    <property type="entry name" value="S-adenosyl-L-methionine-dependent methyltransferases"/>
    <property type="match status" value="1"/>
</dbReference>
<protein>
    <submittedName>
        <fullName evidence="1">FkbM family methyltransferase</fullName>
    </submittedName>
</protein>
<dbReference type="GO" id="GO:0032259">
    <property type="term" value="P:methylation"/>
    <property type="evidence" value="ECO:0007669"/>
    <property type="project" value="UniProtKB-KW"/>
</dbReference>
<dbReference type="InterPro" id="IPR029063">
    <property type="entry name" value="SAM-dependent_MTases_sf"/>
</dbReference>
<dbReference type="GO" id="GO:0008168">
    <property type="term" value="F:methyltransferase activity"/>
    <property type="evidence" value="ECO:0007669"/>
    <property type="project" value="UniProtKB-KW"/>
</dbReference>
<accession>A0A6A9QMJ4</accession>
<keyword evidence="1" id="KW-0489">Methyltransferase</keyword>
<keyword evidence="2" id="KW-1185">Reference proteome</keyword>
<dbReference type="Proteomes" id="UP000470772">
    <property type="component" value="Unassembled WGS sequence"/>
</dbReference>
<dbReference type="EMBL" id="WGGD01000005">
    <property type="protein sequence ID" value="MUN28938.1"/>
    <property type="molecule type" value="Genomic_DNA"/>
</dbReference>
<evidence type="ECO:0000313" key="2">
    <source>
        <dbReference type="Proteomes" id="UP000470772"/>
    </source>
</evidence>
<keyword evidence="1" id="KW-0808">Transferase</keyword>
<reference evidence="1 2" key="1">
    <citation type="submission" date="2019-10" db="EMBL/GenBank/DDBJ databases">
        <title>Sequencing and Assembly of Multiple Reported Metal-Biooxidizing Members of the Extremely Thermoacidophilic Archaeal Family Sulfolobaceae.</title>
        <authorList>
            <person name="Counts J.A."/>
            <person name="Kelly R.M."/>
        </authorList>
    </citation>
    <scope>NUCLEOTIDE SEQUENCE [LARGE SCALE GENOMIC DNA]</scope>
    <source>
        <strain evidence="1 2">DSM 6482</strain>
    </source>
</reference>
<gene>
    <name evidence="1" type="ORF">GC250_05675</name>
</gene>